<dbReference type="RefSeq" id="WP_006571260.1">
    <property type="nucleotide sequence ID" value="NZ_AAXG02000005.1"/>
</dbReference>
<feature type="transmembrane region" description="Helical" evidence="6">
    <location>
        <begin position="170"/>
        <end position="189"/>
    </location>
</feature>
<evidence type="ECO:0000256" key="3">
    <source>
        <dbReference type="ARBA" id="ARBA00022692"/>
    </source>
</evidence>
<dbReference type="Pfam" id="PF01027">
    <property type="entry name" value="Bax1-I"/>
    <property type="match status" value="1"/>
</dbReference>
<dbReference type="eggNOG" id="COG0670">
    <property type="taxonomic scope" value="Bacteria"/>
</dbReference>
<sequence length="238" mass="26524">MYENNYYTQEGYGSYGMVETVGRYTARTFLWMFAGLAVTFGVAIAGFITGFSFRLLFNSFTYIGLLIAQIAVVLVLSARIHSLSVPAARFLFFAYAALTGVTFSVYFILFDVASLVLVFGVTALYFGAMAAFGYATKADLSRIRTVLMGGLIFLVVFGLISMFIPGLQALDRIYCLIGIAIFLGFTAYDTQKIKDLHAYYGHDPEMAAKASVFAALQLYLDFINLFLYLLRFLGRRRN</sequence>
<protein>
    <recommendedName>
        <fullName evidence="9">BAX inhibitor (BI)-1/YccA family protein</fullName>
    </recommendedName>
</protein>
<dbReference type="EMBL" id="AAXG02000005">
    <property type="protein sequence ID" value="EDN01579.1"/>
    <property type="molecule type" value="Genomic_DNA"/>
</dbReference>
<keyword evidence="3 6" id="KW-0812">Transmembrane</keyword>
<dbReference type="STRING" id="411467.BACCAP_00708"/>
<evidence type="ECO:0000256" key="2">
    <source>
        <dbReference type="ARBA" id="ARBA00010350"/>
    </source>
</evidence>
<dbReference type="AlphaFoldDB" id="A6NR83"/>
<keyword evidence="5 6" id="KW-0472">Membrane</keyword>
<organism evidence="7 8">
    <name type="scientific">Pseudoflavonifractor capillosus ATCC 29799</name>
    <dbReference type="NCBI Taxonomy" id="411467"/>
    <lineage>
        <taxon>Bacteria</taxon>
        <taxon>Bacillati</taxon>
        <taxon>Bacillota</taxon>
        <taxon>Clostridia</taxon>
        <taxon>Eubacteriales</taxon>
        <taxon>Oscillospiraceae</taxon>
        <taxon>Pseudoflavonifractor</taxon>
    </lineage>
</organism>
<evidence type="ECO:0000256" key="5">
    <source>
        <dbReference type="ARBA" id="ARBA00023136"/>
    </source>
</evidence>
<reference evidence="7 8" key="2">
    <citation type="submission" date="2007-06" db="EMBL/GenBank/DDBJ databases">
        <title>Draft genome sequence of Pseudoflavonifractor capillosus ATCC 29799.</title>
        <authorList>
            <person name="Sudarsanam P."/>
            <person name="Ley R."/>
            <person name="Guruge J."/>
            <person name="Turnbaugh P.J."/>
            <person name="Mahowald M."/>
            <person name="Liep D."/>
            <person name="Gordon J."/>
        </authorList>
    </citation>
    <scope>NUCLEOTIDE SEQUENCE [LARGE SCALE GENOMIC DNA]</scope>
    <source>
        <strain evidence="7 8">ATCC 29799</strain>
    </source>
</reference>
<evidence type="ECO:0008006" key="9">
    <source>
        <dbReference type="Google" id="ProtNLM"/>
    </source>
</evidence>
<comment type="subcellular location">
    <subcellularLocation>
        <location evidence="1">Membrane</location>
        <topology evidence="1">Multi-pass membrane protein</topology>
    </subcellularLocation>
</comment>
<feature type="transmembrane region" description="Helical" evidence="6">
    <location>
        <begin position="146"/>
        <end position="164"/>
    </location>
</feature>
<feature type="transmembrane region" description="Helical" evidence="6">
    <location>
        <begin position="90"/>
        <end position="109"/>
    </location>
</feature>
<dbReference type="InterPro" id="IPR006214">
    <property type="entry name" value="Bax_inhibitor_1-related"/>
</dbReference>
<keyword evidence="4 6" id="KW-1133">Transmembrane helix</keyword>
<evidence type="ECO:0000256" key="1">
    <source>
        <dbReference type="ARBA" id="ARBA00004141"/>
    </source>
</evidence>
<evidence type="ECO:0000256" key="6">
    <source>
        <dbReference type="RuleBase" id="RU004379"/>
    </source>
</evidence>
<feature type="transmembrane region" description="Helical" evidence="6">
    <location>
        <begin position="59"/>
        <end position="78"/>
    </location>
</feature>
<comment type="similarity">
    <text evidence="2 6">Belongs to the BI1 family.</text>
</comment>
<accession>A6NR83</accession>
<reference evidence="7 8" key="1">
    <citation type="submission" date="2007-04" db="EMBL/GenBank/DDBJ databases">
        <authorList>
            <person name="Fulton L."/>
            <person name="Clifton S."/>
            <person name="Fulton B."/>
            <person name="Xu J."/>
            <person name="Minx P."/>
            <person name="Pepin K.H."/>
            <person name="Johnson M."/>
            <person name="Thiruvilangam P."/>
            <person name="Bhonagiri V."/>
            <person name="Nash W.E."/>
            <person name="Mardis E.R."/>
            <person name="Wilson R.K."/>
        </authorList>
    </citation>
    <scope>NUCLEOTIDE SEQUENCE [LARGE SCALE GENOMIC DNA]</scope>
    <source>
        <strain evidence="7 8">ATCC 29799</strain>
    </source>
</reference>
<dbReference type="PANTHER" id="PTHR23291">
    <property type="entry name" value="BAX INHIBITOR-RELATED"/>
    <property type="match status" value="1"/>
</dbReference>
<evidence type="ECO:0000256" key="4">
    <source>
        <dbReference type="ARBA" id="ARBA00022989"/>
    </source>
</evidence>
<comment type="caution">
    <text evidence="7">The sequence shown here is derived from an EMBL/GenBank/DDBJ whole genome shotgun (WGS) entry which is preliminary data.</text>
</comment>
<gene>
    <name evidence="7" type="ORF">BACCAP_00708</name>
</gene>
<feature type="transmembrane region" description="Helical" evidence="6">
    <location>
        <begin position="29"/>
        <end position="53"/>
    </location>
</feature>
<feature type="transmembrane region" description="Helical" evidence="6">
    <location>
        <begin position="210"/>
        <end position="230"/>
    </location>
</feature>
<dbReference type="PANTHER" id="PTHR23291:SF50">
    <property type="entry name" value="PROTEIN LIFEGUARD 4"/>
    <property type="match status" value="1"/>
</dbReference>
<feature type="transmembrane region" description="Helical" evidence="6">
    <location>
        <begin position="115"/>
        <end position="134"/>
    </location>
</feature>
<proteinExistence type="inferred from homology"/>
<dbReference type="CDD" id="cd10432">
    <property type="entry name" value="BI-1-like_bacterial"/>
    <property type="match status" value="1"/>
</dbReference>
<evidence type="ECO:0000313" key="7">
    <source>
        <dbReference type="EMBL" id="EDN01579.1"/>
    </source>
</evidence>
<keyword evidence="8" id="KW-1185">Reference proteome</keyword>
<dbReference type="Proteomes" id="UP000003639">
    <property type="component" value="Unassembled WGS sequence"/>
</dbReference>
<dbReference type="GO" id="GO:0005886">
    <property type="term" value="C:plasma membrane"/>
    <property type="evidence" value="ECO:0007669"/>
    <property type="project" value="TreeGrafter"/>
</dbReference>
<evidence type="ECO:0000313" key="8">
    <source>
        <dbReference type="Proteomes" id="UP000003639"/>
    </source>
</evidence>
<name>A6NR83_9FIRM</name>